<dbReference type="Pfam" id="PF07282">
    <property type="entry name" value="Cas12f1-like_TNB"/>
    <property type="match status" value="1"/>
</dbReference>
<name>A0ABW1M7H3_9ACTN</name>
<accession>A0ABW1M7H3</accession>
<keyword evidence="10" id="KW-1185">Reference proteome</keyword>
<evidence type="ECO:0000256" key="1">
    <source>
        <dbReference type="ARBA" id="ARBA00008761"/>
    </source>
</evidence>
<feature type="region of interest" description="Disordered" evidence="6">
    <location>
        <begin position="387"/>
        <end position="407"/>
    </location>
</feature>
<feature type="compositionally biased region" description="Polar residues" evidence="6">
    <location>
        <begin position="392"/>
        <end position="407"/>
    </location>
</feature>
<organism evidence="9 10">
    <name type="scientific">Streptomyces pratens</name>
    <dbReference type="NCBI Taxonomy" id="887456"/>
    <lineage>
        <taxon>Bacteria</taxon>
        <taxon>Bacillati</taxon>
        <taxon>Actinomycetota</taxon>
        <taxon>Actinomycetes</taxon>
        <taxon>Kitasatosporales</taxon>
        <taxon>Streptomycetaceae</taxon>
        <taxon>Streptomyces</taxon>
    </lineage>
</organism>
<sequence length="407" mass="45031">MHGVKVVVQVKLTPSPEVATALEATLHATNDAANRLSVRAQGREDDRDRTRKALQPFAYAELKARGLSAQPALHVIRKVADAYSTRKANLKAGNYGKKDSDRCRRIANTPVRFRPDAAQSYDDRCLSWQYDQQTVSVWTTSGRIRGVPFVCSPGALKTLAERRKGESDLVRRDGAWYLIATCEIPAADPNMRPNGWIGVDLGIANIATTSDEGEPFAGQELNKYRRRQLRIRAELQARGTKSAKRKLKKRSRREARHATHINHVISKRIVTEAERTGRGIGLEDLTGIRERVRLRKPQRVALHSWAFAQLAAFVQYKAERAGVPFVQVDPACTSQQCSWCGHTEKANRPTQELFACRSCGVVAHADHNAGRNIADRAEHVWAAVNQPHAADTSGTPAASAALQGSRS</sequence>
<keyword evidence="5" id="KW-0233">DNA recombination</keyword>
<comment type="similarity">
    <text evidence="1">In the C-terminal section; belongs to the transposase 35 family.</text>
</comment>
<evidence type="ECO:0000256" key="5">
    <source>
        <dbReference type="ARBA" id="ARBA00023172"/>
    </source>
</evidence>
<comment type="similarity">
    <text evidence="2">In the N-terminal section; belongs to the transposase 2 family.</text>
</comment>
<dbReference type="InterPro" id="IPR010095">
    <property type="entry name" value="Cas12f1-like_TNB"/>
</dbReference>
<dbReference type="GO" id="GO:0004519">
    <property type="term" value="F:endonuclease activity"/>
    <property type="evidence" value="ECO:0007669"/>
    <property type="project" value="UniProtKB-KW"/>
</dbReference>
<evidence type="ECO:0000256" key="6">
    <source>
        <dbReference type="SAM" id="MobiDB-lite"/>
    </source>
</evidence>
<dbReference type="PANTHER" id="PTHR30405:SF11">
    <property type="entry name" value="RNA-GUIDED DNA ENDONUCLEASE RV2885C-RELATED"/>
    <property type="match status" value="1"/>
</dbReference>
<gene>
    <name evidence="9" type="ORF">ACFP50_30805</name>
</gene>
<dbReference type="PANTHER" id="PTHR30405">
    <property type="entry name" value="TRANSPOSASE"/>
    <property type="match status" value="1"/>
</dbReference>
<evidence type="ECO:0000259" key="8">
    <source>
        <dbReference type="Pfam" id="PF07282"/>
    </source>
</evidence>
<dbReference type="Pfam" id="PF01385">
    <property type="entry name" value="OrfB_IS605"/>
    <property type="match status" value="1"/>
</dbReference>
<dbReference type="NCBIfam" id="NF040570">
    <property type="entry name" value="guided_TnpB"/>
    <property type="match status" value="1"/>
</dbReference>
<keyword evidence="4" id="KW-0238">DNA-binding</keyword>
<dbReference type="Proteomes" id="UP001596242">
    <property type="component" value="Unassembled WGS sequence"/>
</dbReference>
<feature type="domain" description="Probable transposase IS891/IS1136/IS1341" evidence="7">
    <location>
        <begin position="182"/>
        <end position="276"/>
    </location>
</feature>
<dbReference type="EMBL" id="JBHSPT010000088">
    <property type="protein sequence ID" value="MFC6059641.1"/>
    <property type="molecule type" value="Genomic_DNA"/>
</dbReference>
<proteinExistence type="inferred from homology"/>
<evidence type="ECO:0000259" key="7">
    <source>
        <dbReference type="Pfam" id="PF01385"/>
    </source>
</evidence>
<protein>
    <submittedName>
        <fullName evidence="9">RNA-guided endonuclease InsQ/TnpB family protein</fullName>
    </submittedName>
</protein>
<evidence type="ECO:0000256" key="3">
    <source>
        <dbReference type="ARBA" id="ARBA00022578"/>
    </source>
</evidence>
<comment type="caution">
    <text evidence="9">The sequence shown here is derived from an EMBL/GenBank/DDBJ whole genome shotgun (WGS) entry which is preliminary data.</text>
</comment>
<keyword evidence="3" id="KW-0815">Transposition</keyword>
<evidence type="ECO:0000256" key="4">
    <source>
        <dbReference type="ARBA" id="ARBA00023125"/>
    </source>
</evidence>
<dbReference type="NCBIfam" id="TIGR01766">
    <property type="entry name" value="IS200/IS605 family accessory protein TnpB-like domain"/>
    <property type="match status" value="1"/>
</dbReference>
<keyword evidence="9" id="KW-0378">Hydrolase</keyword>
<feature type="domain" description="Cas12f1-like TNB" evidence="8">
    <location>
        <begin position="307"/>
        <end position="373"/>
    </location>
</feature>
<evidence type="ECO:0000256" key="2">
    <source>
        <dbReference type="ARBA" id="ARBA00011044"/>
    </source>
</evidence>
<reference evidence="10" key="1">
    <citation type="journal article" date="2019" name="Int. J. Syst. Evol. Microbiol.">
        <title>The Global Catalogue of Microorganisms (GCM) 10K type strain sequencing project: providing services to taxonomists for standard genome sequencing and annotation.</title>
        <authorList>
            <consortium name="The Broad Institute Genomics Platform"/>
            <consortium name="The Broad Institute Genome Sequencing Center for Infectious Disease"/>
            <person name="Wu L."/>
            <person name="Ma J."/>
        </authorList>
    </citation>
    <scope>NUCLEOTIDE SEQUENCE [LARGE SCALE GENOMIC DNA]</scope>
    <source>
        <strain evidence="10">JCM 12763</strain>
    </source>
</reference>
<evidence type="ECO:0000313" key="10">
    <source>
        <dbReference type="Proteomes" id="UP001596242"/>
    </source>
</evidence>
<keyword evidence="9" id="KW-0255">Endonuclease</keyword>
<evidence type="ECO:0000313" key="9">
    <source>
        <dbReference type="EMBL" id="MFC6059641.1"/>
    </source>
</evidence>
<dbReference type="InterPro" id="IPR001959">
    <property type="entry name" value="Transposase"/>
</dbReference>
<dbReference type="RefSeq" id="WP_386404263.1">
    <property type="nucleotide sequence ID" value="NZ_JBHSPT010000088.1"/>
</dbReference>
<dbReference type="InterPro" id="IPR051399">
    <property type="entry name" value="RNA-guided_DNA_endo/Transpos"/>
</dbReference>
<keyword evidence="9" id="KW-0540">Nuclease</keyword>